<accession>A0ABT6MUM0</accession>
<feature type="signal peptide" evidence="2">
    <location>
        <begin position="1"/>
        <end position="23"/>
    </location>
</feature>
<dbReference type="PRINTS" id="PR01171">
    <property type="entry name" value="BCTLIPOCALIN"/>
</dbReference>
<keyword evidence="2" id="KW-0998">Cell outer membrane</keyword>
<dbReference type="RefSeq" id="WP_280943149.1">
    <property type="nucleotide sequence ID" value="NZ_JARYGX010000023.1"/>
</dbReference>
<name>A0ABT6MUM0_9GAMM</name>
<keyword evidence="2" id="KW-0472">Membrane</keyword>
<evidence type="ECO:0000313" key="4">
    <source>
        <dbReference type="EMBL" id="MDH7453941.1"/>
    </source>
</evidence>
<organism evidence="4 5">
    <name type="scientific">Luteimonas composti</name>
    <dbReference type="NCBI Taxonomy" id="398257"/>
    <lineage>
        <taxon>Bacteria</taxon>
        <taxon>Pseudomonadati</taxon>
        <taxon>Pseudomonadota</taxon>
        <taxon>Gammaproteobacteria</taxon>
        <taxon>Lysobacterales</taxon>
        <taxon>Lysobacteraceae</taxon>
        <taxon>Luteimonas</taxon>
    </lineage>
</organism>
<evidence type="ECO:0000256" key="1">
    <source>
        <dbReference type="ARBA" id="ARBA00006889"/>
    </source>
</evidence>
<dbReference type="InterPro" id="IPR000566">
    <property type="entry name" value="Lipocln_cytosolic_FA-bd_dom"/>
</dbReference>
<dbReference type="InterPro" id="IPR047202">
    <property type="entry name" value="Lipocalin_Blc-like_dom"/>
</dbReference>
<dbReference type="PIRSF" id="PIRSF036893">
    <property type="entry name" value="Lipocalin_ApoD"/>
    <property type="match status" value="1"/>
</dbReference>
<keyword evidence="2" id="KW-0446">Lipid-binding</keyword>
<dbReference type="Proteomes" id="UP001160550">
    <property type="component" value="Unassembled WGS sequence"/>
</dbReference>
<feature type="chain" id="PRO_5045015639" description="Outer membrane lipoprotein Blc" evidence="2">
    <location>
        <begin position="24"/>
        <end position="181"/>
    </location>
</feature>
<comment type="subcellular location">
    <subcellularLocation>
        <location evidence="2">Cell outer membrane</location>
    </subcellularLocation>
</comment>
<protein>
    <recommendedName>
        <fullName evidence="2">Outer membrane lipoprotein Blc</fullName>
    </recommendedName>
</protein>
<dbReference type="InterPro" id="IPR022271">
    <property type="entry name" value="Lipocalin_ApoD"/>
</dbReference>
<keyword evidence="2" id="KW-0732">Signal</keyword>
<evidence type="ECO:0000313" key="5">
    <source>
        <dbReference type="Proteomes" id="UP001160550"/>
    </source>
</evidence>
<sequence length="181" mass="20474">MRHARSTAAAAALLLSATFSVQAQSPELEAVASVDLERYVGTWYEQAHLPLFFQRNCVANTTARYALREDGRIDVVNQCDDKDGKRIEATAIARRVGESTSKLEVRFAPAFLSFLPAVWGDYWILDLDPGYRWAIVGSPDRKYLWFLTREQAFPEAELDALIDKAKGMGFETARLIRTEQR</sequence>
<comment type="caution">
    <text evidence="4">The sequence shown here is derived from an EMBL/GenBank/DDBJ whole genome shotgun (WGS) entry which is preliminary data.</text>
</comment>
<comment type="function">
    <text evidence="2">Involved in the storage or transport of lipids necessary for membrane maintenance under stressful conditions. Displays a binding preference for lysophospholipids.</text>
</comment>
<keyword evidence="2" id="KW-0449">Lipoprotein</keyword>
<proteinExistence type="inferred from homology"/>
<dbReference type="PANTHER" id="PTHR10612:SF34">
    <property type="entry name" value="APOLIPOPROTEIN D"/>
    <property type="match status" value="1"/>
</dbReference>
<dbReference type="Gene3D" id="2.40.128.20">
    <property type="match status" value="1"/>
</dbReference>
<comment type="similarity">
    <text evidence="1 2">Belongs to the calycin superfamily. Lipocalin family.</text>
</comment>
<evidence type="ECO:0000256" key="2">
    <source>
        <dbReference type="PIRNR" id="PIRNR036893"/>
    </source>
</evidence>
<dbReference type="Pfam" id="PF08212">
    <property type="entry name" value="Lipocalin_2"/>
    <property type="match status" value="1"/>
</dbReference>
<evidence type="ECO:0000259" key="3">
    <source>
        <dbReference type="Pfam" id="PF08212"/>
    </source>
</evidence>
<comment type="subunit">
    <text evidence="2">Homodimer.</text>
</comment>
<reference evidence="4" key="1">
    <citation type="journal article" date="2007" name="Int. J. Syst. Evol. Microbiol.">
        <title>Luteimonas composti sp. nov., a moderately thermophilic bacterium isolated from food waste.</title>
        <authorList>
            <person name="Young C.C."/>
            <person name="Kampfer P."/>
            <person name="Chen W.M."/>
            <person name="Yen W.S."/>
            <person name="Arun A.B."/>
            <person name="Lai W.A."/>
            <person name="Shen F.T."/>
            <person name="Rekha P.D."/>
            <person name="Lin K.Y."/>
            <person name="Chou J.H."/>
        </authorList>
    </citation>
    <scope>NUCLEOTIDE SEQUENCE</scope>
    <source>
        <strain evidence="4">CC-YY355</strain>
    </source>
</reference>
<reference evidence="4" key="2">
    <citation type="submission" date="2023-04" db="EMBL/GenBank/DDBJ databases">
        <authorList>
            <person name="Sun J.-Q."/>
        </authorList>
    </citation>
    <scope>NUCLEOTIDE SEQUENCE</scope>
    <source>
        <strain evidence="4">CC-YY355</strain>
    </source>
</reference>
<feature type="domain" description="Lipocalin/cytosolic fatty-acid binding" evidence="3">
    <location>
        <begin position="34"/>
        <end position="180"/>
    </location>
</feature>
<dbReference type="InterPro" id="IPR002446">
    <property type="entry name" value="Lipocalin_bac"/>
</dbReference>
<dbReference type="PANTHER" id="PTHR10612">
    <property type="entry name" value="APOLIPOPROTEIN D"/>
    <property type="match status" value="1"/>
</dbReference>
<dbReference type="InterPro" id="IPR012674">
    <property type="entry name" value="Calycin"/>
</dbReference>
<gene>
    <name evidence="4" type="ORF">QF205_12815</name>
</gene>
<dbReference type="SUPFAM" id="SSF50814">
    <property type="entry name" value="Lipocalins"/>
    <property type="match status" value="1"/>
</dbReference>
<dbReference type="EMBL" id="JARYGX010000023">
    <property type="protein sequence ID" value="MDH7453941.1"/>
    <property type="molecule type" value="Genomic_DNA"/>
</dbReference>
<keyword evidence="5" id="KW-1185">Reference proteome</keyword>
<dbReference type="CDD" id="cd19438">
    <property type="entry name" value="lipocalin_Blc-like"/>
    <property type="match status" value="1"/>
</dbReference>